<evidence type="ECO:0008006" key="4">
    <source>
        <dbReference type="Google" id="ProtNLM"/>
    </source>
</evidence>
<gene>
    <name evidence="2" type="ORF">PM001_LOCUS20583</name>
</gene>
<feature type="chain" id="PRO_5043427096" description="RxLR effector candidate protein" evidence="1">
    <location>
        <begin position="26"/>
        <end position="313"/>
    </location>
</feature>
<proteinExistence type="predicted"/>
<dbReference type="EMBL" id="CAKLBY020000221">
    <property type="protein sequence ID" value="CAK7935433.1"/>
    <property type="molecule type" value="Genomic_DNA"/>
</dbReference>
<evidence type="ECO:0000313" key="3">
    <source>
        <dbReference type="Proteomes" id="UP001162060"/>
    </source>
</evidence>
<evidence type="ECO:0000313" key="2">
    <source>
        <dbReference type="EMBL" id="CAK7935433.1"/>
    </source>
</evidence>
<keyword evidence="1" id="KW-0732">Signal</keyword>
<evidence type="ECO:0000256" key="1">
    <source>
        <dbReference type="SAM" id="SignalP"/>
    </source>
</evidence>
<organism evidence="2 3">
    <name type="scientific">Peronospora matthiolae</name>
    <dbReference type="NCBI Taxonomy" id="2874970"/>
    <lineage>
        <taxon>Eukaryota</taxon>
        <taxon>Sar</taxon>
        <taxon>Stramenopiles</taxon>
        <taxon>Oomycota</taxon>
        <taxon>Peronosporomycetes</taxon>
        <taxon>Peronosporales</taxon>
        <taxon>Peronosporaceae</taxon>
        <taxon>Peronospora</taxon>
    </lineage>
</organism>
<sequence>MQRPNVSLLYALALLTAALIEKADAAAVTDTVVTNRTTSNMESSTETHSELQTRRFQRLDKTEERTSPFASSISSLSKPLTESMRPMIKTTTRSFATVPMTKSSFKLLVRSMRSPIKKNSLRARYWLWRKETVDSVFKRLGLDKGLEETLFSPKFKAWVTFVDLVNLHNPDNKVSIARVLSETYTDLELARSIEASFSRRNKRPLVARLEKEQMENWEHDGKSINDVCMLLKLNVKGGNIFDRPEMNRWYLYAAKTNKVHYVTSIIEALSRMHGWEKLRRMAHTAKPQRFRMQDKIVTLRSKIDWWYQHKDSF</sequence>
<dbReference type="Proteomes" id="UP001162060">
    <property type="component" value="Unassembled WGS sequence"/>
</dbReference>
<comment type="caution">
    <text evidence="2">The sequence shown here is derived from an EMBL/GenBank/DDBJ whole genome shotgun (WGS) entry which is preliminary data.</text>
</comment>
<name>A0AAV1UNZ1_9STRA</name>
<protein>
    <recommendedName>
        <fullName evidence="4">RxLR effector candidate protein</fullName>
    </recommendedName>
</protein>
<accession>A0AAV1UNZ1</accession>
<feature type="signal peptide" evidence="1">
    <location>
        <begin position="1"/>
        <end position="25"/>
    </location>
</feature>
<reference evidence="2" key="1">
    <citation type="submission" date="2024-01" db="EMBL/GenBank/DDBJ databases">
        <authorList>
            <person name="Webb A."/>
        </authorList>
    </citation>
    <scope>NUCLEOTIDE SEQUENCE</scope>
    <source>
        <strain evidence="2">Pm1</strain>
    </source>
</reference>
<dbReference type="AlphaFoldDB" id="A0AAV1UNZ1"/>